<organism evidence="1 2">
    <name type="scientific">Clitoria ternatea</name>
    <name type="common">Butterfly pea</name>
    <dbReference type="NCBI Taxonomy" id="43366"/>
    <lineage>
        <taxon>Eukaryota</taxon>
        <taxon>Viridiplantae</taxon>
        <taxon>Streptophyta</taxon>
        <taxon>Embryophyta</taxon>
        <taxon>Tracheophyta</taxon>
        <taxon>Spermatophyta</taxon>
        <taxon>Magnoliopsida</taxon>
        <taxon>eudicotyledons</taxon>
        <taxon>Gunneridae</taxon>
        <taxon>Pentapetalae</taxon>
        <taxon>rosids</taxon>
        <taxon>fabids</taxon>
        <taxon>Fabales</taxon>
        <taxon>Fabaceae</taxon>
        <taxon>Papilionoideae</taxon>
        <taxon>50 kb inversion clade</taxon>
        <taxon>NPAAA clade</taxon>
        <taxon>indigoferoid/millettioid clade</taxon>
        <taxon>Phaseoleae</taxon>
        <taxon>Clitoria</taxon>
    </lineage>
</organism>
<keyword evidence="2" id="KW-1185">Reference proteome</keyword>
<gene>
    <name evidence="1" type="ORF">RJT34_31155</name>
</gene>
<dbReference type="AlphaFoldDB" id="A0AAN9EUT4"/>
<reference evidence="1 2" key="1">
    <citation type="submission" date="2024-01" db="EMBL/GenBank/DDBJ databases">
        <title>The genomes of 5 underutilized Papilionoideae crops provide insights into root nodulation and disease resistance.</title>
        <authorList>
            <person name="Yuan L."/>
        </authorList>
    </citation>
    <scope>NUCLEOTIDE SEQUENCE [LARGE SCALE GENOMIC DNA]</scope>
    <source>
        <strain evidence="1">LY-2023</strain>
        <tissue evidence="1">Leaf</tissue>
    </source>
</reference>
<dbReference type="Proteomes" id="UP001359559">
    <property type="component" value="Unassembled WGS sequence"/>
</dbReference>
<protein>
    <submittedName>
        <fullName evidence="1">Uncharacterized protein</fullName>
    </submittedName>
</protein>
<accession>A0AAN9EUT4</accession>
<evidence type="ECO:0000313" key="1">
    <source>
        <dbReference type="EMBL" id="KAK7263563.1"/>
    </source>
</evidence>
<comment type="caution">
    <text evidence="1">The sequence shown here is derived from an EMBL/GenBank/DDBJ whole genome shotgun (WGS) entry which is preliminary data.</text>
</comment>
<sequence>MPCCFSFTSSFVFVVSLWRTTLLVHQLTTTTPITRTCVSVHFCFVFFLFSEYDDDLHLVIPSSSSLLPSLAFSCLSLHLIFLFV</sequence>
<proteinExistence type="predicted"/>
<dbReference type="EMBL" id="JAYKXN010000008">
    <property type="protein sequence ID" value="KAK7263563.1"/>
    <property type="molecule type" value="Genomic_DNA"/>
</dbReference>
<evidence type="ECO:0000313" key="2">
    <source>
        <dbReference type="Proteomes" id="UP001359559"/>
    </source>
</evidence>
<name>A0AAN9EUT4_CLITE</name>